<dbReference type="Gene3D" id="2.40.70.10">
    <property type="entry name" value="Acid Proteases"/>
    <property type="match status" value="1"/>
</dbReference>
<dbReference type="GeneID" id="106527544"/>
<dbReference type="InterPro" id="IPR043502">
    <property type="entry name" value="DNA/RNA_pol_sf"/>
</dbReference>
<dbReference type="SUPFAM" id="SSF56672">
    <property type="entry name" value="DNA/RNA polymerases"/>
    <property type="match status" value="1"/>
</dbReference>
<keyword evidence="3" id="KW-1185">Reference proteome</keyword>
<evidence type="ECO:0000256" key="1">
    <source>
        <dbReference type="ARBA" id="ARBA00022801"/>
    </source>
</evidence>
<dbReference type="AlphaFoldDB" id="A0A2I4CD53"/>
<dbReference type="InParanoid" id="A0A2I4CD53"/>
<dbReference type="PROSITE" id="PS50175">
    <property type="entry name" value="ASP_PROT_RETROV"/>
    <property type="match status" value="1"/>
</dbReference>
<dbReference type="InterPro" id="IPR001995">
    <property type="entry name" value="Peptidase_A2_cat"/>
</dbReference>
<organism evidence="3 4">
    <name type="scientific">Austrofundulus limnaeus</name>
    <name type="common">Annual killifish</name>
    <dbReference type="NCBI Taxonomy" id="52670"/>
    <lineage>
        <taxon>Eukaryota</taxon>
        <taxon>Metazoa</taxon>
        <taxon>Chordata</taxon>
        <taxon>Craniata</taxon>
        <taxon>Vertebrata</taxon>
        <taxon>Euteleostomi</taxon>
        <taxon>Actinopterygii</taxon>
        <taxon>Neopterygii</taxon>
        <taxon>Teleostei</taxon>
        <taxon>Neoteleostei</taxon>
        <taxon>Acanthomorphata</taxon>
        <taxon>Ovalentaria</taxon>
        <taxon>Atherinomorphae</taxon>
        <taxon>Cyprinodontiformes</taxon>
        <taxon>Rivulidae</taxon>
        <taxon>Austrofundulus</taxon>
    </lineage>
</organism>
<evidence type="ECO:0000313" key="4">
    <source>
        <dbReference type="RefSeq" id="XP_013877922.1"/>
    </source>
</evidence>
<protein>
    <submittedName>
        <fullName evidence="4">Uncharacterized protein LOC106527544</fullName>
    </submittedName>
</protein>
<keyword evidence="1" id="KW-0378">Hydrolase</keyword>
<dbReference type="Proteomes" id="UP000192220">
    <property type="component" value="Unplaced"/>
</dbReference>
<dbReference type="OrthoDB" id="8947436at2759"/>
<proteinExistence type="predicted"/>
<dbReference type="Gene3D" id="3.10.10.10">
    <property type="entry name" value="HIV Type 1 Reverse Transcriptase, subunit A, domain 1"/>
    <property type="match status" value="1"/>
</dbReference>
<dbReference type="RefSeq" id="XP_013877922.1">
    <property type="nucleotide sequence ID" value="XM_014022468.1"/>
</dbReference>
<dbReference type="GO" id="GO:0006508">
    <property type="term" value="P:proteolysis"/>
    <property type="evidence" value="ECO:0007669"/>
    <property type="project" value="InterPro"/>
</dbReference>
<dbReference type="InterPro" id="IPR021109">
    <property type="entry name" value="Peptidase_aspartic_dom_sf"/>
</dbReference>
<accession>A0A2I4CD53</accession>
<feature type="domain" description="Peptidase A2" evidence="2">
    <location>
        <begin position="1"/>
        <end position="19"/>
    </location>
</feature>
<sequence length="320" mass="35174">MHPYVISQQAPVNLLGRDLLMRLGASILCCADGLTVVLPDGTNWACLAGDTTNGQWLLRPVEPECADIYWGLLEPETPAGGGILSAYLRWKPWVSLLAPYTAPPDPPHVTLFYDRQGDDCYQDWFQENLEGNQWQIVSENIYVGPEGVASAVKLTDAQLQGYKMGQEAVPHVSLALHPEHQAKDLGPMVKKAVETNDWVPSQIPCVSFSPSCRTWCIQLQANDIVALQHEQISRDHGREKTDHPMVAELLASLPDTLWSQGPTDVGLTQCAPISFEVQPTPPIYLHQYPHKPAAEAGISETIAGLINIGVLEPSTSEWNT</sequence>
<evidence type="ECO:0000259" key="2">
    <source>
        <dbReference type="PROSITE" id="PS50175"/>
    </source>
</evidence>
<reference evidence="4" key="1">
    <citation type="submission" date="2025-08" db="UniProtKB">
        <authorList>
            <consortium name="RefSeq"/>
        </authorList>
    </citation>
    <scope>IDENTIFICATION</scope>
</reference>
<evidence type="ECO:0000313" key="3">
    <source>
        <dbReference type="Proteomes" id="UP000192220"/>
    </source>
</evidence>
<dbReference type="GO" id="GO:0004190">
    <property type="term" value="F:aspartic-type endopeptidase activity"/>
    <property type="evidence" value="ECO:0007669"/>
    <property type="project" value="InterPro"/>
</dbReference>
<feature type="non-terminal residue" evidence="4">
    <location>
        <position position="320"/>
    </location>
</feature>
<gene>
    <name evidence="4" type="primary">LOC106527544</name>
</gene>
<name>A0A2I4CD53_AUSLI</name>
<dbReference type="STRING" id="52670.A0A2I4CD53"/>
<dbReference type="KEGG" id="alim:106527544"/>